<organism evidence="2 3">
    <name type="scientific">Clonostachys chloroleuca</name>
    <dbReference type="NCBI Taxonomy" id="1926264"/>
    <lineage>
        <taxon>Eukaryota</taxon>
        <taxon>Fungi</taxon>
        <taxon>Dikarya</taxon>
        <taxon>Ascomycota</taxon>
        <taxon>Pezizomycotina</taxon>
        <taxon>Sordariomycetes</taxon>
        <taxon>Hypocreomycetidae</taxon>
        <taxon>Hypocreales</taxon>
        <taxon>Bionectriaceae</taxon>
        <taxon>Clonostachys</taxon>
    </lineage>
</organism>
<keyword evidence="3" id="KW-1185">Reference proteome</keyword>
<evidence type="ECO:0000256" key="1">
    <source>
        <dbReference type="SAM" id="SignalP"/>
    </source>
</evidence>
<protein>
    <submittedName>
        <fullName evidence="2">Uncharacterized protein</fullName>
    </submittedName>
</protein>
<dbReference type="AlphaFoldDB" id="A0AA35Q3N2"/>
<accession>A0AA35Q3N2</accession>
<reference evidence="2" key="1">
    <citation type="submission" date="2023-01" db="EMBL/GenBank/DDBJ databases">
        <authorList>
            <person name="Piombo E."/>
        </authorList>
    </citation>
    <scope>NUCLEOTIDE SEQUENCE</scope>
</reference>
<evidence type="ECO:0000313" key="2">
    <source>
        <dbReference type="EMBL" id="CAI6092761.1"/>
    </source>
</evidence>
<keyword evidence="1" id="KW-0732">Signal</keyword>
<gene>
    <name evidence="2" type="ORF">CCHLO57077_00007247</name>
</gene>
<proteinExistence type="predicted"/>
<name>A0AA35Q3N2_9HYPO</name>
<dbReference type="Proteomes" id="UP001160390">
    <property type="component" value="Unassembled WGS sequence"/>
</dbReference>
<sequence>MGRRVIIVLIAELIRKLHATVSAQVCLNLCDMNNVNVPNDSPELPDISSVDTAQSAPRATALPYNNEDLVSLWKPCLEDIGRCVDAAEVAAEADHSPTRADFEIVQSRLREHRLRLNIWVSDCVAAGGLVDAITSKTEPGLFVVLVIIRENIKKETGTILTNMKQMEREAKKGNKVTDEKYDKTTT</sequence>
<comment type="caution">
    <text evidence="2">The sequence shown here is derived from an EMBL/GenBank/DDBJ whole genome shotgun (WGS) entry which is preliminary data.</text>
</comment>
<feature type="chain" id="PRO_5041326791" evidence="1">
    <location>
        <begin position="20"/>
        <end position="186"/>
    </location>
</feature>
<dbReference type="EMBL" id="CABFNP030001239">
    <property type="protein sequence ID" value="CAI6092761.1"/>
    <property type="molecule type" value="Genomic_DNA"/>
</dbReference>
<feature type="signal peptide" evidence="1">
    <location>
        <begin position="1"/>
        <end position="19"/>
    </location>
</feature>
<evidence type="ECO:0000313" key="3">
    <source>
        <dbReference type="Proteomes" id="UP001160390"/>
    </source>
</evidence>